<evidence type="ECO:0000256" key="2">
    <source>
        <dbReference type="ARBA" id="ARBA00023002"/>
    </source>
</evidence>
<keyword evidence="2 6" id="KW-0560">Oxidoreductase</keyword>
<feature type="active site" evidence="5">
    <location>
        <position position="230"/>
    </location>
</feature>
<proteinExistence type="inferred from homology"/>
<dbReference type="VEuPathDB" id="FungiDB:CCM_05384"/>
<dbReference type="InterPro" id="IPR016162">
    <property type="entry name" value="Ald_DH_N"/>
</dbReference>
<dbReference type="Gene3D" id="3.40.309.10">
    <property type="entry name" value="Aldehyde Dehydrogenase, Chain A, domain 2"/>
    <property type="match status" value="1"/>
</dbReference>
<dbReference type="InterPro" id="IPR016160">
    <property type="entry name" value="Ald_DH_CS_CYS"/>
</dbReference>
<feature type="domain" description="Aldehyde dehydrogenase" evidence="7">
    <location>
        <begin position="3"/>
        <end position="459"/>
    </location>
</feature>
<evidence type="ECO:0000259" key="7">
    <source>
        <dbReference type="Pfam" id="PF00171"/>
    </source>
</evidence>
<dbReference type="GO" id="GO:0004029">
    <property type="term" value="F:aldehyde dehydrogenase (NAD+) activity"/>
    <property type="evidence" value="ECO:0007669"/>
    <property type="project" value="UniProtKB-EC"/>
</dbReference>
<dbReference type="InterPro" id="IPR015590">
    <property type="entry name" value="Aldehyde_DH_dom"/>
</dbReference>
<dbReference type="InterPro" id="IPR016161">
    <property type="entry name" value="Ald_DH/histidinol_DH"/>
</dbReference>
<protein>
    <recommendedName>
        <fullName evidence="3">aldehyde dehydrogenase (NAD(+))</fullName>
        <ecNumber evidence="3">1.2.1.3</ecNumber>
    </recommendedName>
</protein>
<reference evidence="8 9" key="1">
    <citation type="journal article" date="2017" name="BMC Genomics">
        <title>Chromosome level assembly and secondary metabolite potential of the parasitic fungus Cordyceps militaris.</title>
        <authorList>
            <person name="Kramer G.J."/>
            <person name="Nodwell J.R."/>
        </authorList>
    </citation>
    <scope>NUCLEOTIDE SEQUENCE [LARGE SCALE GENOMIC DNA]</scope>
    <source>
        <strain evidence="8 9">ATCC 34164</strain>
    </source>
</reference>
<dbReference type="Gene3D" id="3.40.605.10">
    <property type="entry name" value="Aldehyde Dehydrogenase, Chain A, domain 1"/>
    <property type="match status" value="1"/>
</dbReference>
<organism evidence="8 9">
    <name type="scientific">Cordyceps militaris</name>
    <name type="common">Caterpillar fungus</name>
    <name type="synonym">Clavaria militaris</name>
    <dbReference type="NCBI Taxonomy" id="73501"/>
    <lineage>
        <taxon>Eukaryota</taxon>
        <taxon>Fungi</taxon>
        <taxon>Dikarya</taxon>
        <taxon>Ascomycota</taxon>
        <taxon>Pezizomycotina</taxon>
        <taxon>Sordariomycetes</taxon>
        <taxon>Hypocreomycetidae</taxon>
        <taxon>Hypocreales</taxon>
        <taxon>Cordycipitaceae</taxon>
        <taxon>Cordyceps</taxon>
    </lineage>
</organism>
<name>A0A2H4SS35_CORMI</name>
<dbReference type="AlphaFoldDB" id="A0A2H4SS35"/>
<dbReference type="PANTHER" id="PTHR11699">
    <property type="entry name" value="ALDEHYDE DEHYDROGENASE-RELATED"/>
    <property type="match status" value="1"/>
</dbReference>
<dbReference type="EMBL" id="CP023326">
    <property type="protein sequence ID" value="ATY65918.1"/>
    <property type="molecule type" value="Genomic_DNA"/>
</dbReference>
<dbReference type="Pfam" id="PF00171">
    <property type="entry name" value="Aldedh"/>
    <property type="match status" value="1"/>
</dbReference>
<dbReference type="InterPro" id="IPR016163">
    <property type="entry name" value="Ald_DH_C"/>
</dbReference>
<accession>A0A2H4SS35</accession>
<dbReference type="OrthoDB" id="310895at2759"/>
<dbReference type="FunFam" id="3.40.309.10:FF:000009">
    <property type="entry name" value="Aldehyde dehydrogenase A"/>
    <property type="match status" value="1"/>
</dbReference>
<evidence type="ECO:0000313" key="9">
    <source>
        <dbReference type="Proteomes" id="UP000323067"/>
    </source>
</evidence>
<evidence type="ECO:0000256" key="3">
    <source>
        <dbReference type="ARBA" id="ARBA00024226"/>
    </source>
</evidence>
<dbReference type="SUPFAM" id="SSF53720">
    <property type="entry name" value="ALDH-like"/>
    <property type="match status" value="1"/>
</dbReference>
<sequence length="468" mass="49210">MSINTISPSTGLSVFTHPGVSASSLAAALSAASASFARYRRTTLAERKAWVVGALDHLAGLRETLAAELTAQMGRPVAAAGSEIDTMRKRADYLLDIAEEALGDMPGRAEEGFKRWTSQEPVGPVLIVSAWNFPYLITINTIVPALLAGCPVLLKPSPQTPLVADRFLAAFAAAGLPAGVFQVLHTASLETLQQAAQHPAVRQVCFTGSTAGGLAMKRATADRVVGVNLELGGKDPAYVRADADLTWTAANIVDGAVFNSGQSCCAIERVYVHADVHDDFVVALQKELQGYKLGDPADKTTTIGPVISAAAVKAISAQVDDALSKGAVDATPINASFQNLPATGSYVAPRLLTNVNHSMAVMTAETFGPLIPVMKVGSDEEAVALMNDSTYGLTASIWTRDVARGEAIGEDVEAGTLFVNRCDCPNPASFDDLAWVGWKDSGLGCTLGPRAFDAFVKLRSHHVRLTHG</sequence>
<dbReference type="PROSITE" id="PS00070">
    <property type="entry name" value="ALDEHYDE_DEHYDR_CYS"/>
    <property type="match status" value="1"/>
</dbReference>
<dbReference type="PROSITE" id="PS00687">
    <property type="entry name" value="ALDEHYDE_DEHYDR_GLU"/>
    <property type="match status" value="1"/>
</dbReference>
<dbReference type="CDD" id="cd07102">
    <property type="entry name" value="ALDH_EDX86601"/>
    <property type="match status" value="1"/>
</dbReference>
<comment type="catalytic activity">
    <reaction evidence="4">
        <text>an aldehyde + NAD(+) + H2O = a carboxylate + NADH + 2 H(+)</text>
        <dbReference type="Rhea" id="RHEA:16185"/>
        <dbReference type="ChEBI" id="CHEBI:15377"/>
        <dbReference type="ChEBI" id="CHEBI:15378"/>
        <dbReference type="ChEBI" id="CHEBI:17478"/>
        <dbReference type="ChEBI" id="CHEBI:29067"/>
        <dbReference type="ChEBI" id="CHEBI:57540"/>
        <dbReference type="ChEBI" id="CHEBI:57945"/>
        <dbReference type="EC" id="1.2.1.3"/>
    </reaction>
</comment>
<evidence type="ECO:0000256" key="6">
    <source>
        <dbReference type="RuleBase" id="RU003345"/>
    </source>
</evidence>
<evidence type="ECO:0000256" key="4">
    <source>
        <dbReference type="ARBA" id="ARBA00049194"/>
    </source>
</evidence>
<evidence type="ECO:0000256" key="5">
    <source>
        <dbReference type="PROSITE-ProRule" id="PRU10007"/>
    </source>
</evidence>
<dbReference type="Proteomes" id="UP000323067">
    <property type="component" value="Chromosome iii"/>
</dbReference>
<dbReference type="EC" id="1.2.1.3" evidence="3"/>
<comment type="similarity">
    <text evidence="1 6">Belongs to the aldehyde dehydrogenase family.</text>
</comment>
<gene>
    <name evidence="8" type="ORF">A9K55_001240</name>
</gene>
<dbReference type="InterPro" id="IPR029510">
    <property type="entry name" value="Ald_DH_CS_GLU"/>
</dbReference>
<evidence type="ECO:0000256" key="1">
    <source>
        <dbReference type="ARBA" id="ARBA00009986"/>
    </source>
</evidence>
<dbReference type="VEuPathDB" id="FungiDB:A9K55_001240"/>
<evidence type="ECO:0000313" key="8">
    <source>
        <dbReference type="EMBL" id="ATY65918.1"/>
    </source>
</evidence>